<protein>
    <submittedName>
        <fullName evidence="1">Uncharacterized protein</fullName>
    </submittedName>
</protein>
<gene>
    <name evidence="1" type="ORF">ACFOW9_03075</name>
</gene>
<sequence length="140" mass="16085">MTETPAIPGIEWPEPVLTCDLIIERELKEAFRQQEHWLHTMREHMNYPAGDKSDKAQVVQYKSLMHLQSFIQSAAIADLLRTIQGMAPGLSDRIARDFDTLHQSGEIGELLWEWATERGLEPEQIIEDAKTTITQEQDTK</sequence>
<accession>A0ABV8QY34</accession>
<comment type="caution">
    <text evidence="1">The sequence shown here is derived from an EMBL/GenBank/DDBJ whole genome shotgun (WGS) entry which is preliminary data.</text>
</comment>
<reference evidence="2" key="1">
    <citation type="journal article" date="2019" name="Int. J. Syst. Evol. Microbiol.">
        <title>The Global Catalogue of Microorganisms (GCM) 10K type strain sequencing project: providing services to taxonomists for standard genome sequencing and annotation.</title>
        <authorList>
            <consortium name="The Broad Institute Genomics Platform"/>
            <consortium name="The Broad Institute Genome Sequencing Center for Infectious Disease"/>
            <person name="Wu L."/>
            <person name="Ma J."/>
        </authorList>
    </citation>
    <scope>NUCLEOTIDE SEQUENCE [LARGE SCALE GENOMIC DNA]</scope>
    <source>
        <strain evidence="2">CGMCC 1.10698</strain>
    </source>
</reference>
<dbReference type="EMBL" id="JBHSCQ010000004">
    <property type="protein sequence ID" value="MFC4264578.1"/>
    <property type="molecule type" value="Genomic_DNA"/>
</dbReference>
<dbReference type="Proteomes" id="UP001595773">
    <property type="component" value="Unassembled WGS sequence"/>
</dbReference>
<organism evidence="1 2">
    <name type="scientific">Arthrobacter cryoconiti</name>
    <dbReference type="NCBI Taxonomy" id="748907"/>
    <lineage>
        <taxon>Bacteria</taxon>
        <taxon>Bacillati</taxon>
        <taxon>Actinomycetota</taxon>
        <taxon>Actinomycetes</taxon>
        <taxon>Micrococcales</taxon>
        <taxon>Micrococcaceae</taxon>
        <taxon>Arthrobacter</taxon>
    </lineage>
</organism>
<proteinExistence type="predicted"/>
<dbReference type="RefSeq" id="WP_230067752.1">
    <property type="nucleotide sequence ID" value="NZ_BAABLL010000001.1"/>
</dbReference>
<keyword evidence="2" id="KW-1185">Reference proteome</keyword>
<evidence type="ECO:0000313" key="1">
    <source>
        <dbReference type="EMBL" id="MFC4264578.1"/>
    </source>
</evidence>
<name>A0ABV8QY34_9MICC</name>
<evidence type="ECO:0000313" key="2">
    <source>
        <dbReference type="Proteomes" id="UP001595773"/>
    </source>
</evidence>